<dbReference type="InterPro" id="IPR019236">
    <property type="entry name" value="APP1_cat"/>
</dbReference>
<dbReference type="PANTHER" id="PTHR28208">
    <property type="entry name" value="PHOSPHATIDATE PHOSPHATASE APP1"/>
    <property type="match status" value="1"/>
</dbReference>
<name>E9EFX6_METAQ</name>
<dbReference type="InParanoid" id="E9EFX6"/>
<accession>E9EFX6</accession>
<dbReference type="PANTHER" id="PTHR28208:SF1">
    <property type="entry name" value="FILAMENT ORGANIZATION PROTEIN APP1-LIKE, PUTATIVE (AFU_ORTHOLOGUE AFUA_1G06650)-RELATED"/>
    <property type="match status" value="1"/>
</dbReference>
<dbReference type="OrthoDB" id="414243at2759"/>
<dbReference type="Pfam" id="PF09949">
    <property type="entry name" value="APP1_cat"/>
    <property type="match status" value="1"/>
</dbReference>
<dbReference type="eggNOG" id="ENOG502RYXR">
    <property type="taxonomic scope" value="Eukaryota"/>
</dbReference>
<evidence type="ECO:0000259" key="1">
    <source>
        <dbReference type="Pfam" id="PF09949"/>
    </source>
</evidence>
<sequence length="468" mass="52825">MSLKMAYKNYTPSTLAIAMQLKTRKENKFDEIESRLSLAKSSTIPLAQGQSRLTSWLNRFNILQPFAKPATDNDIVWLLDNTAYKSVRTGTWQAEFVAAVFEREDKETLMDMVTRVMRAVGLADDAVERDTVEERVLPFLWDIRPATIVTASQNSKELKLGPTNMNGLTSNMLKISSSNSGSLVKASTKIGGGRGSIIKMQTYYAGEEGWGIISDIDDTIKVTMTSDPVGILRETFINAPAPIPGMPELYSEIKSFLPKDAAWFYLSASPYNLYPFLKEFRKQYYPPGTLILRDSSWKTVAGLLSALTLRTEEYKVDRMKKINRWLPKRNMIVIGDSTQSDPEAYGEMYRIMPGWIRLILIRKATDVAAVGIDEKNEPERFKKAFKDIPRDAWHVFEDPREKGTEIFDKPSCANQSSRVVLNGIINIGREQCNGGRALAHSFLHGLMMHPGENKHPVNEKNQCRDCTT</sequence>
<dbReference type="EMBL" id="GL698586">
    <property type="protein sequence ID" value="EFY85209.1"/>
    <property type="molecule type" value="Genomic_DNA"/>
</dbReference>
<dbReference type="AlphaFoldDB" id="E9EFX6"/>
<evidence type="ECO:0000313" key="3">
    <source>
        <dbReference type="Proteomes" id="UP000002499"/>
    </source>
</evidence>
<dbReference type="InterPro" id="IPR052935">
    <property type="entry name" value="Mg2+_PAP"/>
</dbReference>
<organism evidence="3">
    <name type="scientific">Metarhizium acridum (strain CQMa 102)</name>
    <dbReference type="NCBI Taxonomy" id="655827"/>
    <lineage>
        <taxon>Eukaryota</taxon>
        <taxon>Fungi</taxon>
        <taxon>Dikarya</taxon>
        <taxon>Ascomycota</taxon>
        <taxon>Pezizomycotina</taxon>
        <taxon>Sordariomycetes</taxon>
        <taxon>Hypocreomycetidae</taxon>
        <taxon>Hypocreales</taxon>
        <taxon>Clavicipitaceae</taxon>
        <taxon>Metarhizium</taxon>
    </lineage>
</organism>
<dbReference type="GO" id="GO:0030479">
    <property type="term" value="C:actin cortical patch"/>
    <property type="evidence" value="ECO:0007669"/>
    <property type="project" value="TreeGrafter"/>
</dbReference>
<dbReference type="Proteomes" id="UP000002499">
    <property type="component" value="Unassembled WGS sequence"/>
</dbReference>
<reference evidence="2 3" key="1">
    <citation type="journal article" date="2011" name="PLoS Genet.">
        <title>Genome sequencing and comparative transcriptomics of the model entomopathogenic fungi Metarhizium anisopliae and M. acridum.</title>
        <authorList>
            <person name="Gao Q."/>
            <person name="Jin K."/>
            <person name="Ying S.H."/>
            <person name="Zhang Y."/>
            <person name="Xiao G."/>
            <person name="Shang Y."/>
            <person name="Duan Z."/>
            <person name="Hu X."/>
            <person name="Xie X.Q."/>
            <person name="Zhou G."/>
            <person name="Peng G."/>
            <person name="Luo Z."/>
            <person name="Huang W."/>
            <person name="Wang B."/>
            <person name="Fang W."/>
            <person name="Wang S."/>
            <person name="Zhong Y."/>
            <person name="Ma L.J."/>
            <person name="St Leger R.J."/>
            <person name="Zhao G.P."/>
            <person name="Pei Y."/>
            <person name="Feng M.G."/>
            <person name="Xia Y."/>
            <person name="Wang C."/>
        </authorList>
    </citation>
    <scope>NUCLEOTIDE SEQUENCE [LARGE SCALE GENOMIC DNA]</scope>
    <source>
        <strain evidence="2 3">CQMa 102</strain>
    </source>
</reference>
<dbReference type="STRING" id="655827.E9EFX6"/>
<protein>
    <recommendedName>
        <fullName evidence="1">Phosphatidate phosphatase APP1 catalytic domain-containing protein</fullName>
    </recommendedName>
</protein>
<proteinExistence type="predicted"/>
<keyword evidence="3" id="KW-1185">Reference proteome</keyword>
<dbReference type="FunCoup" id="E9EFX6">
    <property type="interactions" value="58"/>
</dbReference>
<dbReference type="OMA" id="RDSSWKT"/>
<feature type="domain" description="Phosphatidate phosphatase APP1 catalytic" evidence="1">
    <location>
        <begin position="210"/>
        <end position="363"/>
    </location>
</feature>
<dbReference type="GO" id="GO:0008195">
    <property type="term" value="F:phosphatidate phosphatase activity"/>
    <property type="evidence" value="ECO:0007669"/>
    <property type="project" value="InterPro"/>
</dbReference>
<gene>
    <name evidence="2" type="ORF">MAC_08774</name>
</gene>
<evidence type="ECO:0000313" key="2">
    <source>
        <dbReference type="EMBL" id="EFY85209.1"/>
    </source>
</evidence>
<dbReference type="HOGENOM" id="CLU_030283_0_0_1"/>